<name>A0A5B8MCY0_9CHLO</name>
<evidence type="ECO:0000313" key="4">
    <source>
        <dbReference type="Proteomes" id="UP000316726"/>
    </source>
</evidence>
<dbReference type="AlphaFoldDB" id="A0A5B8MCY0"/>
<evidence type="ECO:0000313" key="3">
    <source>
        <dbReference type="EMBL" id="QDZ18051.1"/>
    </source>
</evidence>
<dbReference type="PANTHER" id="PTHR35509">
    <property type="entry name" value="DOMAIN PROTEIN, PUTATIVE (DUF1995)-RELATED"/>
    <property type="match status" value="1"/>
</dbReference>
<gene>
    <name evidence="3" type="ORF">A3770_01p05690</name>
</gene>
<dbReference type="OrthoDB" id="5696at2759"/>
<feature type="region of interest" description="Disordered" evidence="1">
    <location>
        <begin position="68"/>
        <end position="91"/>
    </location>
</feature>
<accession>A0A5B8MCY0</accession>
<dbReference type="STRING" id="1764295.A0A5B8MCY0"/>
<organism evidence="3 4">
    <name type="scientific">Chloropicon primus</name>
    <dbReference type="NCBI Taxonomy" id="1764295"/>
    <lineage>
        <taxon>Eukaryota</taxon>
        <taxon>Viridiplantae</taxon>
        <taxon>Chlorophyta</taxon>
        <taxon>Chloropicophyceae</taxon>
        <taxon>Chloropicales</taxon>
        <taxon>Chloropicaceae</taxon>
        <taxon>Chloropicon</taxon>
    </lineage>
</organism>
<evidence type="ECO:0000256" key="1">
    <source>
        <dbReference type="SAM" id="MobiDB-lite"/>
    </source>
</evidence>
<dbReference type="EMBL" id="CP031034">
    <property type="protein sequence ID" value="QDZ18051.1"/>
    <property type="molecule type" value="Genomic_DNA"/>
</dbReference>
<reference evidence="3 4" key="1">
    <citation type="submission" date="2018-07" db="EMBL/GenBank/DDBJ databases">
        <title>The complete nuclear genome of the prasinophyte Chloropicon primus (CCMP1205).</title>
        <authorList>
            <person name="Pombert J.-F."/>
            <person name="Otis C."/>
            <person name="Turmel M."/>
            <person name="Lemieux C."/>
        </authorList>
    </citation>
    <scope>NUCLEOTIDE SEQUENCE [LARGE SCALE GENOMIC DNA]</scope>
    <source>
        <strain evidence="3 4">CCMP1205</strain>
    </source>
</reference>
<sequence length="357" mass="38916">MMVVTGSGVRSSGVSRSSEGGGRGQGPERRLRRRRGGSRAQKGGSLQGVEPNKFLSYGLSCRFGARTSLGSSRRGAGPEGDLDAASPRDDDVLPNSLDDCLLRSAMASASGLSQGLGRMVVEVFVPELFDPLSGAMMANEGDQMKYWDMTRAYCQRMNSLTEKRVRVVYPDAGVAAMLAQQWGGTGDFQFSSLNDRRPIEEDDDLIVIACPDPQGVEAVISIARKAEESMIPVILFNPRLASGDVGIGLAIRRLRRDFLSTFQIIYALRPFEGGAVFKQYPDLWKVFVADPENVGRFKLINESINRPGGEQLADIIEVYLDGPKSGEDIAKGAMANPLDEIAKFIRELQKFAKQLSQ</sequence>
<evidence type="ECO:0000259" key="2">
    <source>
        <dbReference type="Pfam" id="PF09353"/>
    </source>
</evidence>
<proteinExistence type="predicted"/>
<dbReference type="InterPro" id="IPR053021">
    <property type="entry name" value="Chloroplast_ADK"/>
</dbReference>
<feature type="region of interest" description="Disordered" evidence="1">
    <location>
        <begin position="1"/>
        <end position="49"/>
    </location>
</feature>
<feature type="domain" description="DUF1995" evidence="2">
    <location>
        <begin position="94"/>
        <end position="313"/>
    </location>
</feature>
<dbReference type="Pfam" id="PF09353">
    <property type="entry name" value="DUF1995"/>
    <property type="match status" value="1"/>
</dbReference>
<protein>
    <submittedName>
        <fullName evidence="3">DUF1995 domain-containing protein</fullName>
    </submittedName>
</protein>
<dbReference type="PANTHER" id="PTHR35509:SF1">
    <property type="entry name" value="DOMAIN PROTEIN, PUTATIVE (DUF1995)-RELATED"/>
    <property type="match status" value="1"/>
</dbReference>
<feature type="compositionally biased region" description="Low complexity" evidence="1">
    <location>
        <begin position="1"/>
        <end position="18"/>
    </location>
</feature>
<dbReference type="InterPro" id="IPR018962">
    <property type="entry name" value="DUF1995"/>
</dbReference>
<dbReference type="Proteomes" id="UP000316726">
    <property type="component" value="Chromosome 1"/>
</dbReference>
<keyword evidence="4" id="KW-1185">Reference proteome</keyword>